<reference evidence="2" key="1">
    <citation type="journal article" date="2023" name="Int. J. Syst. Evol. Microbiol.">
        <title>&lt;i&gt;Holtiella tumoricola&lt;/i&gt; gen. nov. sp. nov., isolated from a human clinical sample.</title>
        <authorList>
            <person name="Allen-Vercoe E."/>
            <person name="Daigneault M.C."/>
            <person name="Vancuren S.J."/>
            <person name="Cochrane K."/>
            <person name="O'Neal L.L."/>
            <person name="Sankaranarayanan K."/>
            <person name="Lawson P.A."/>
        </authorList>
    </citation>
    <scope>NUCLEOTIDE SEQUENCE</scope>
    <source>
        <strain evidence="2">CC70A</strain>
    </source>
</reference>
<dbReference type="Gene3D" id="3.30.420.40">
    <property type="match status" value="2"/>
</dbReference>
<feature type="domain" description="ATPase BadF/BadG/BcrA/BcrD type" evidence="1">
    <location>
        <begin position="7"/>
        <end position="308"/>
    </location>
</feature>
<dbReference type="InterPro" id="IPR002731">
    <property type="entry name" value="ATPase_BadF"/>
</dbReference>
<name>A0AA42DLG8_9FIRM</name>
<organism evidence="2 3">
    <name type="scientific">Holtiella tumoricola</name>
    <dbReference type="NCBI Taxonomy" id="3018743"/>
    <lineage>
        <taxon>Bacteria</taxon>
        <taxon>Bacillati</taxon>
        <taxon>Bacillota</taxon>
        <taxon>Clostridia</taxon>
        <taxon>Lachnospirales</taxon>
        <taxon>Cellulosilyticaceae</taxon>
        <taxon>Holtiella</taxon>
    </lineage>
</organism>
<dbReference type="EMBL" id="JAQIFT010000032">
    <property type="protein sequence ID" value="MDA3731325.1"/>
    <property type="molecule type" value="Genomic_DNA"/>
</dbReference>
<dbReference type="GO" id="GO:0016301">
    <property type="term" value="F:kinase activity"/>
    <property type="evidence" value="ECO:0007669"/>
    <property type="project" value="UniProtKB-KW"/>
</dbReference>
<dbReference type="Pfam" id="PF01869">
    <property type="entry name" value="BcrAD_BadFG"/>
    <property type="match status" value="1"/>
</dbReference>
<protein>
    <submittedName>
        <fullName evidence="2">N-acetylglucosamine kinase</fullName>
    </submittedName>
</protein>
<dbReference type="PANTHER" id="PTHR43190:SF3">
    <property type="entry name" value="N-ACETYL-D-GLUCOSAMINE KINASE"/>
    <property type="match status" value="1"/>
</dbReference>
<evidence type="ECO:0000313" key="2">
    <source>
        <dbReference type="EMBL" id="MDA3731325.1"/>
    </source>
</evidence>
<comment type="caution">
    <text evidence="2">The sequence shown here is derived from an EMBL/GenBank/DDBJ whole genome shotgun (WGS) entry which is preliminary data.</text>
</comment>
<dbReference type="RefSeq" id="WP_271011718.1">
    <property type="nucleotide sequence ID" value="NZ_JAQIFT010000032.1"/>
</dbReference>
<dbReference type="InterPro" id="IPR043129">
    <property type="entry name" value="ATPase_NBD"/>
</dbReference>
<keyword evidence="2" id="KW-0418">Kinase</keyword>
<keyword evidence="3" id="KW-1185">Reference proteome</keyword>
<accession>A0AA42DLG8</accession>
<sequence length="334" mass="36916">MGKQYVIGVDGGNTKTDYFLFDIKGKLVSHLRGATCSHEKMVDSYEGTYREMKRCLDYLLNDKGIEIEDIVSGAFGLAGLDIPSQKEYLEAVINRIGLKKFVVDNDGYLGLKVGNESGRGICSINGTGTVTVGIDSKGHRLQVGGVGYLSGDDAGGAFITRLLLRDIYSILYRCGEASNLVEPVMELLGVRDKLLYIEAVTQQYSKGLNHTPFVTLVLEYAQRGDQLANHIIDRVASSLAESTVGCINNLQFEQDEVVDIILAGSVWVKPTTPILIERYKAYVKILREGRYNYSVLQVPPGIGAVLWALELAYNQEIGGTLRKQIIEEMEDIYR</sequence>
<dbReference type="SUPFAM" id="SSF53067">
    <property type="entry name" value="Actin-like ATPase domain"/>
    <property type="match status" value="2"/>
</dbReference>
<dbReference type="AlphaFoldDB" id="A0AA42DLG8"/>
<evidence type="ECO:0000259" key="1">
    <source>
        <dbReference type="Pfam" id="PF01869"/>
    </source>
</evidence>
<dbReference type="InterPro" id="IPR052519">
    <property type="entry name" value="Euk-type_GlcNAc_Kinase"/>
</dbReference>
<dbReference type="Proteomes" id="UP001169242">
    <property type="component" value="Unassembled WGS sequence"/>
</dbReference>
<gene>
    <name evidence="2" type="ORF">PBV87_07515</name>
</gene>
<dbReference type="PANTHER" id="PTHR43190">
    <property type="entry name" value="N-ACETYL-D-GLUCOSAMINE KINASE"/>
    <property type="match status" value="1"/>
</dbReference>
<keyword evidence="2" id="KW-0808">Transferase</keyword>
<evidence type="ECO:0000313" key="3">
    <source>
        <dbReference type="Proteomes" id="UP001169242"/>
    </source>
</evidence>
<proteinExistence type="predicted"/>